<dbReference type="FunFam" id="3.40.1160.10:FF:000018">
    <property type="entry name" value="Glutamate 5-kinase"/>
    <property type="match status" value="1"/>
</dbReference>
<dbReference type="PROSITE" id="PS00902">
    <property type="entry name" value="GLUTAMATE_5_KINASE"/>
    <property type="match status" value="1"/>
</dbReference>
<dbReference type="InterPro" id="IPR015947">
    <property type="entry name" value="PUA-like_sf"/>
</dbReference>
<dbReference type="FunFam" id="2.30.130.10:FF:000007">
    <property type="entry name" value="Glutamate 5-kinase"/>
    <property type="match status" value="1"/>
</dbReference>
<keyword evidence="3 8" id="KW-0641">Proline biosynthesis</keyword>
<dbReference type="InterPro" id="IPR001057">
    <property type="entry name" value="Glu/AcGlu_kinase"/>
</dbReference>
<evidence type="ECO:0000256" key="2">
    <source>
        <dbReference type="ARBA" id="ARBA00022605"/>
    </source>
</evidence>
<dbReference type="PROSITE" id="PS50890">
    <property type="entry name" value="PUA"/>
    <property type="match status" value="1"/>
</dbReference>
<comment type="caution">
    <text evidence="8">Lacks conserved residue(s) required for the propagation of feature annotation.</text>
</comment>
<keyword evidence="6 8" id="KW-0418">Kinase</keyword>
<dbReference type="SUPFAM" id="SSF53633">
    <property type="entry name" value="Carbamate kinase-like"/>
    <property type="match status" value="1"/>
</dbReference>
<feature type="binding site" evidence="8">
    <location>
        <position position="59"/>
    </location>
    <ligand>
        <name>substrate</name>
    </ligand>
</feature>
<dbReference type="CDD" id="cd21157">
    <property type="entry name" value="PUA_G5K"/>
    <property type="match status" value="1"/>
</dbReference>
<evidence type="ECO:0000256" key="5">
    <source>
        <dbReference type="ARBA" id="ARBA00022741"/>
    </source>
</evidence>
<feature type="binding site" evidence="8">
    <location>
        <position position="19"/>
    </location>
    <ligand>
        <name>ATP</name>
        <dbReference type="ChEBI" id="CHEBI:30616"/>
    </ligand>
</feature>
<dbReference type="NCBIfam" id="TIGR01027">
    <property type="entry name" value="proB"/>
    <property type="match status" value="1"/>
</dbReference>
<dbReference type="EC" id="2.7.2.11" evidence="8"/>
<keyword evidence="1 8" id="KW-0963">Cytoplasm</keyword>
<evidence type="ECO:0000256" key="1">
    <source>
        <dbReference type="ARBA" id="ARBA00022490"/>
    </source>
</evidence>
<feature type="binding site" evidence="8">
    <location>
        <position position="146"/>
    </location>
    <ligand>
        <name>substrate</name>
    </ligand>
</feature>
<dbReference type="InterPro" id="IPR005715">
    <property type="entry name" value="Glu_5kinase/COase_Synthase"/>
</dbReference>
<evidence type="ECO:0000256" key="4">
    <source>
        <dbReference type="ARBA" id="ARBA00022679"/>
    </source>
</evidence>
<dbReference type="GO" id="GO:0055129">
    <property type="term" value="P:L-proline biosynthetic process"/>
    <property type="evidence" value="ECO:0007669"/>
    <property type="project" value="UniProtKB-UniRule"/>
</dbReference>
<keyword evidence="4 8" id="KW-0808">Transferase</keyword>
<comment type="catalytic activity">
    <reaction evidence="8">
        <text>L-glutamate + ATP = L-glutamyl 5-phosphate + ADP</text>
        <dbReference type="Rhea" id="RHEA:14877"/>
        <dbReference type="ChEBI" id="CHEBI:29985"/>
        <dbReference type="ChEBI" id="CHEBI:30616"/>
        <dbReference type="ChEBI" id="CHEBI:58274"/>
        <dbReference type="ChEBI" id="CHEBI:456216"/>
        <dbReference type="EC" id="2.7.2.11"/>
    </reaction>
</comment>
<gene>
    <name evidence="8 10" type="primary">proB</name>
    <name evidence="10" type="ORF">BARRO_80096</name>
</gene>
<dbReference type="SUPFAM" id="SSF88697">
    <property type="entry name" value="PUA domain-like"/>
    <property type="match status" value="1"/>
</dbReference>
<dbReference type="UniPathway" id="UPA00098">
    <property type="reaction ID" value="UER00359"/>
</dbReference>
<dbReference type="SMART" id="SM00359">
    <property type="entry name" value="PUA"/>
    <property type="match status" value="1"/>
</dbReference>
<reference evidence="10" key="1">
    <citation type="journal article" date="2011" name="PLoS Genet.">
        <title>Parallel evolution of a type IV secretion system in radiating lineages of the host-restricted bacterial pathogen Bartonella.</title>
        <authorList>
            <person name="Engel P."/>
            <person name="Salzburger W."/>
            <person name="Liesch M."/>
            <person name="Chang C.C."/>
            <person name="Maruyama S."/>
            <person name="Lanz C."/>
            <person name="Calteau A."/>
            <person name="Lajus A."/>
            <person name="Medigue C."/>
            <person name="Schuster S.C."/>
            <person name="Dehio C."/>
        </authorList>
    </citation>
    <scope>NUCLEOTIDE SEQUENCE</scope>
    <source>
        <strain evidence="10">ATCC BAA-1498</strain>
    </source>
</reference>
<dbReference type="PANTHER" id="PTHR43654">
    <property type="entry name" value="GLUTAMATE 5-KINASE"/>
    <property type="match status" value="1"/>
</dbReference>
<feature type="binding site" evidence="8">
    <location>
        <position position="158"/>
    </location>
    <ligand>
        <name>substrate</name>
    </ligand>
</feature>
<dbReference type="InterPro" id="IPR019797">
    <property type="entry name" value="Glutamate_5-kinase_CS"/>
</dbReference>
<evidence type="ECO:0000256" key="3">
    <source>
        <dbReference type="ARBA" id="ARBA00022650"/>
    </source>
</evidence>
<dbReference type="GO" id="GO:0005524">
    <property type="term" value="F:ATP binding"/>
    <property type="evidence" value="ECO:0007669"/>
    <property type="project" value="UniProtKB-KW"/>
</dbReference>
<dbReference type="PRINTS" id="PR00474">
    <property type="entry name" value="GLU5KINASE"/>
</dbReference>
<keyword evidence="7 8" id="KW-0067">ATP-binding</keyword>
<name>E6YMZ4_9HYPH</name>
<dbReference type="CDD" id="cd04242">
    <property type="entry name" value="AAK_G5K_ProB"/>
    <property type="match status" value="1"/>
</dbReference>
<evidence type="ECO:0000256" key="8">
    <source>
        <dbReference type="HAMAP-Rule" id="MF_00456"/>
    </source>
</evidence>
<dbReference type="Pfam" id="PF00696">
    <property type="entry name" value="AA_kinase"/>
    <property type="match status" value="1"/>
</dbReference>
<dbReference type="InterPro" id="IPR036393">
    <property type="entry name" value="AceGlu_kinase-like_sf"/>
</dbReference>
<accession>E6YMZ4</accession>
<dbReference type="AlphaFoldDB" id="E6YMZ4"/>
<dbReference type="Gene3D" id="3.40.1160.10">
    <property type="entry name" value="Acetylglutamate kinase-like"/>
    <property type="match status" value="1"/>
</dbReference>
<sequence length="379" mass="40819">MTVTIGMRKLSQYKRIVIKVGSALLVDPQKGLRVEWLKSLINDAVQLRQKGVEVLFVSSGAIALGRTSLHLSKGVLKLEESQACAALGQIELAKAYSDVLAQHGLRTGQILLTLSDTEERRRYLNARATIDTLLRFGVVPVINENDTVATSEIRYGDNDRLAARVATMIGSDLLILLSDVDGLYTCSPHLNPDAEFISFVSSITRDIENMAGVAASEFSRGGMKTKLEAGKIATAAGTAMVITLGKRMNPLLAIDKGERSSFFAASEKPVNAWKKWISGHLDPSGILTIDQGAIKALESGKSLLAAGVAAVEGVFDRGDMVAIVDKNGIEIARGLVNYGADEARVIIGRKSEEIDYILGNGVRSVVVHRNDMVLRCLSD</sequence>
<comment type="similarity">
    <text evidence="8">Belongs to the glutamate 5-kinase family.</text>
</comment>
<dbReference type="InterPro" id="IPR011529">
    <property type="entry name" value="Glu_5kinase"/>
</dbReference>
<dbReference type="Gene3D" id="2.30.130.10">
    <property type="entry name" value="PUA domain"/>
    <property type="match status" value="1"/>
</dbReference>
<dbReference type="PIRSF" id="PIRSF000729">
    <property type="entry name" value="GK"/>
    <property type="match status" value="1"/>
</dbReference>
<dbReference type="GO" id="GO:0004349">
    <property type="term" value="F:glutamate 5-kinase activity"/>
    <property type="evidence" value="ECO:0007669"/>
    <property type="project" value="UniProtKB-UniRule"/>
</dbReference>
<proteinExistence type="inferred from homology"/>
<evidence type="ECO:0000256" key="6">
    <source>
        <dbReference type="ARBA" id="ARBA00022777"/>
    </source>
</evidence>
<dbReference type="HAMAP" id="MF_00456">
    <property type="entry name" value="ProB"/>
    <property type="match status" value="1"/>
</dbReference>
<evidence type="ECO:0000256" key="7">
    <source>
        <dbReference type="ARBA" id="ARBA00022840"/>
    </source>
</evidence>
<evidence type="ECO:0000313" key="10">
    <source>
        <dbReference type="EMBL" id="CBI78232.1"/>
    </source>
</evidence>
<dbReference type="InterPro" id="IPR036974">
    <property type="entry name" value="PUA_sf"/>
</dbReference>
<comment type="function">
    <text evidence="8">Catalyzes the transfer of a phosphate group to glutamate to form L-glutamate 5-phosphate.</text>
</comment>
<dbReference type="InterPro" id="IPR041739">
    <property type="entry name" value="G5K_ProB"/>
</dbReference>
<dbReference type="EMBL" id="FN645462">
    <property type="protein sequence ID" value="CBI78232.1"/>
    <property type="molecule type" value="Genomic_DNA"/>
</dbReference>
<organism evidence="10">
    <name type="scientific">Bartonella rochalimae ATCC BAA-1498</name>
    <dbReference type="NCBI Taxonomy" id="685782"/>
    <lineage>
        <taxon>Bacteria</taxon>
        <taxon>Pseudomonadati</taxon>
        <taxon>Pseudomonadota</taxon>
        <taxon>Alphaproteobacteria</taxon>
        <taxon>Hyphomicrobiales</taxon>
        <taxon>Bartonellaceae</taxon>
        <taxon>Bartonella</taxon>
    </lineage>
</organism>
<dbReference type="InterPro" id="IPR001048">
    <property type="entry name" value="Asp/Glu/Uridylate_kinase"/>
</dbReference>
<comment type="subcellular location">
    <subcellularLocation>
        <location evidence="8">Cytoplasm</location>
    </subcellularLocation>
</comment>
<dbReference type="InterPro" id="IPR002478">
    <property type="entry name" value="PUA"/>
</dbReference>
<keyword evidence="5 8" id="KW-0547">Nucleotide-binding</keyword>
<dbReference type="Pfam" id="PF01472">
    <property type="entry name" value="PUA"/>
    <property type="match status" value="1"/>
</dbReference>
<dbReference type="GO" id="GO:0003723">
    <property type="term" value="F:RNA binding"/>
    <property type="evidence" value="ECO:0007669"/>
    <property type="project" value="InterPro"/>
</dbReference>
<dbReference type="GO" id="GO:0005829">
    <property type="term" value="C:cytosol"/>
    <property type="evidence" value="ECO:0007669"/>
    <property type="project" value="TreeGrafter"/>
</dbReference>
<dbReference type="PANTHER" id="PTHR43654:SF1">
    <property type="entry name" value="ISOPENTENYL PHOSPHATE KINASE"/>
    <property type="match status" value="1"/>
</dbReference>
<keyword evidence="2 8" id="KW-0028">Amino-acid biosynthesis</keyword>
<evidence type="ECO:0000259" key="9">
    <source>
        <dbReference type="SMART" id="SM00359"/>
    </source>
</evidence>
<dbReference type="RefSeq" id="WP_407636704.1">
    <property type="nucleotide sequence ID" value="NZ_KL407337.1"/>
</dbReference>
<protein>
    <recommendedName>
        <fullName evidence="8">Glutamate 5-kinase</fullName>
        <ecNumber evidence="8">2.7.2.11</ecNumber>
    </recommendedName>
    <alternativeName>
        <fullName evidence="8">Gamma-glutamyl kinase</fullName>
        <shortName evidence="8">GK</shortName>
    </alternativeName>
</protein>
<comment type="pathway">
    <text evidence="8">Amino-acid biosynthesis; L-proline biosynthesis; L-glutamate 5-semialdehyde from L-glutamate: step 1/2.</text>
</comment>
<feature type="domain" description="PUA" evidence="9">
    <location>
        <begin position="285"/>
        <end position="367"/>
    </location>
</feature>
<feature type="binding site" evidence="8">
    <location>
        <begin position="178"/>
        <end position="179"/>
    </location>
    <ligand>
        <name>ATP</name>
        <dbReference type="ChEBI" id="CHEBI:30616"/>
    </ligand>
</feature>